<reference evidence="1" key="2">
    <citation type="submission" date="2022-01" db="EMBL/GenBank/DDBJ databases">
        <authorList>
            <person name="Yamashiro T."/>
            <person name="Shiraishi A."/>
            <person name="Satake H."/>
            <person name="Nakayama K."/>
        </authorList>
    </citation>
    <scope>NUCLEOTIDE SEQUENCE</scope>
</reference>
<protein>
    <submittedName>
        <fullName evidence="1">Uncharacterized protein</fullName>
    </submittedName>
</protein>
<comment type="caution">
    <text evidence="1">The sequence shown here is derived from an EMBL/GenBank/DDBJ whole genome shotgun (WGS) entry which is preliminary data.</text>
</comment>
<keyword evidence="2" id="KW-1185">Reference proteome</keyword>
<gene>
    <name evidence="1" type="ORF">Tco_1070347</name>
</gene>
<evidence type="ECO:0000313" key="1">
    <source>
        <dbReference type="EMBL" id="GJT88630.1"/>
    </source>
</evidence>
<evidence type="ECO:0000313" key="2">
    <source>
        <dbReference type="Proteomes" id="UP001151760"/>
    </source>
</evidence>
<name>A0ABQ5HLF8_9ASTR</name>
<dbReference type="Proteomes" id="UP001151760">
    <property type="component" value="Unassembled WGS sequence"/>
</dbReference>
<accession>A0ABQ5HLF8</accession>
<sequence length="395" mass="45869">MGIYTKTNIPSTSLMNAGCLKIVLWYLEYGVEDLDRRCSKLHLCNLYILGTVIWKMIKLAKDNGYGELSDWECYYLQVYYVEGLGHNYFIVGQLCDSNLDVAFRQHPCFIRNQKVLIIDGISEGITYRDGFYEHSEFMDSYFMKMSPESNQFQDSFQNPPSSTLLFHLRRSDWDFLNPKNYNDALTQACWIEAMQRNFRNFEQSEVKLDESRVGAILIYLARLVAQSVIVKNGGIDFEESFAQLHDRGYIEFFLVFCCLHMNNGHLEMDVKTRLNVDYFHVEKSKMDKVKKGKPGRSYTIAGFFLRTKKFADGIMLVVKIHVRIATSGVTLLGDRSCAYGRLKAEKRSRYHRSITMATFFTKALGRERIEFLINKLGMRSFTPETLKQLADEVDE</sequence>
<organism evidence="1 2">
    <name type="scientific">Tanacetum coccineum</name>
    <dbReference type="NCBI Taxonomy" id="301880"/>
    <lineage>
        <taxon>Eukaryota</taxon>
        <taxon>Viridiplantae</taxon>
        <taxon>Streptophyta</taxon>
        <taxon>Embryophyta</taxon>
        <taxon>Tracheophyta</taxon>
        <taxon>Spermatophyta</taxon>
        <taxon>Magnoliopsida</taxon>
        <taxon>eudicotyledons</taxon>
        <taxon>Gunneridae</taxon>
        <taxon>Pentapetalae</taxon>
        <taxon>asterids</taxon>
        <taxon>campanulids</taxon>
        <taxon>Asterales</taxon>
        <taxon>Asteraceae</taxon>
        <taxon>Asteroideae</taxon>
        <taxon>Anthemideae</taxon>
        <taxon>Anthemidinae</taxon>
        <taxon>Tanacetum</taxon>
    </lineage>
</organism>
<reference evidence="1" key="1">
    <citation type="journal article" date="2022" name="Int. J. Mol. Sci.">
        <title>Draft Genome of Tanacetum Coccineum: Genomic Comparison of Closely Related Tanacetum-Family Plants.</title>
        <authorList>
            <person name="Yamashiro T."/>
            <person name="Shiraishi A."/>
            <person name="Nakayama K."/>
            <person name="Satake H."/>
        </authorList>
    </citation>
    <scope>NUCLEOTIDE SEQUENCE</scope>
</reference>
<proteinExistence type="predicted"/>
<dbReference type="EMBL" id="BQNB010019748">
    <property type="protein sequence ID" value="GJT88630.1"/>
    <property type="molecule type" value="Genomic_DNA"/>
</dbReference>